<evidence type="ECO:0000313" key="2">
    <source>
        <dbReference type="EMBL" id="VAW18814.1"/>
    </source>
</evidence>
<feature type="compositionally biased region" description="Gly residues" evidence="1">
    <location>
        <begin position="254"/>
        <end position="265"/>
    </location>
</feature>
<proteinExistence type="predicted"/>
<dbReference type="EMBL" id="UOEM01000119">
    <property type="protein sequence ID" value="VAW18814.1"/>
    <property type="molecule type" value="Genomic_DNA"/>
</dbReference>
<feature type="region of interest" description="Disordered" evidence="1">
    <location>
        <begin position="171"/>
        <end position="190"/>
    </location>
</feature>
<reference evidence="2" key="1">
    <citation type="submission" date="2018-06" db="EMBL/GenBank/DDBJ databases">
        <authorList>
            <person name="Zhirakovskaya E."/>
        </authorList>
    </citation>
    <scope>NUCLEOTIDE SEQUENCE</scope>
</reference>
<name>A0A3B0UEG4_9ZZZZ</name>
<gene>
    <name evidence="2" type="ORF">MNBD_ALPHA09-1262</name>
</gene>
<dbReference type="AlphaFoldDB" id="A0A3B0UEG4"/>
<evidence type="ECO:0000256" key="1">
    <source>
        <dbReference type="SAM" id="MobiDB-lite"/>
    </source>
</evidence>
<accession>A0A3B0UEG4</accession>
<feature type="region of interest" description="Disordered" evidence="1">
    <location>
        <begin position="242"/>
        <end position="268"/>
    </location>
</feature>
<protein>
    <submittedName>
        <fullName evidence="2">Uncharacterized protein</fullName>
    </submittedName>
</protein>
<sequence length="300" mass="31530">MRGAVVECSGVMIPFQSPGAIGAKAVADKFDPPGYPGRKGGWRGQSSGRGERRRHLPTQRGGAGKLLPAGAKQKNACSAGPGRQGKAARGGEGVGAIGFIDQGENSPERAGGKGVFHRPQHIGRICRLDQHETPRIVTERHQPGAVRQPRLLGQMPGVDPQEMAAICRGGQMSRHEPGGQRQCKPRRRRPVTGPCRIKLMHPAPRQPAAKPGIETGYAGGGGGLIFAPAHVPPMLHLKRRKLRPKAGQNTGRGSRNGGGSGGGIGKPNLFGQRAHGEIGTFVRGYDAKGTIICSLFVLAT</sequence>
<feature type="region of interest" description="Disordered" evidence="1">
    <location>
        <begin position="31"/>
        <end position="91"/>
    </location>
</feature>
<organism evidence="2">
    <name type="scientific">hydrothermal vent metagenome</name>
    <dbReference type="NCBI Taxonomy" id="652676"/>
    <lineage>
        <taxon>unclassified sequences</taxon>
        <taxon>metagenomes</taxon>
        <taxon>ecological metagenomes</taxon>
    </lineage>
</organism>